<dbReference type="AlphaFoldDB" id="A0A4R3ND96"/>
<protein>
    <recommendedName>
        <fullName evidence="4">BNR repeat protein</fullName>
    </recommendedName>
</protein>
<keyword evidence="3" id="KW-1185">Reference proteome</keyword>
<gene>
    <name evidence="2" type="ORF">EDC34_10217</name>
</gene>
<keyword evidence="1" id="KW-0732">Signal</keyword>
<feature type="signal peptide" evidence="1">
    <location>
        <begin position="1"/>
        <end position="19"/>
    </location>
</feature>
<dbReference type="SUPFAM" id="SSF50939">
    <property type="entry name" value="Sialidases"/>
    <property type="match status" value="1"/>
</dbReference>
<dbReference type="RefSeq" id="WP_114959564.1">
    <property type="nucleotide sequence ID" value="NZ_MSZW01000002.1"/>
</dbReference>
<sequence>MNARTASALAFVLALPLLAACQRDATPARPANGDYAVQTWVLPAEAGSMAPDLVAGPGGRVLLGWINRREGRRNALQFASYTEADGWQSQPRTIAVGNALQANAADTPHLLATPDGALWAQWVQAQPDNAGGTDVMLARSKDGGMAWEQITRVNTDGMPTEHGFAALWADGNDGAGIAWLDGRVKRPASTAAAGHDASSAHDDGEGDMQLRANRFTLDLARASDAVVDTRTCDCCQVAVAITRRGPLLAWRDRDANEVRDIATARYQQGAWTAPRIAHADGWKVEGCPVNGPALAARDADVALVWYSEGDGSPALWLARSSDAGDSFGTPVRVDAGPGVLGRPAVAMDARQVWVAWLREESGGQRLQLARYAPDLAGKPLQVLTVARLATRGLASGYPRLVVDEGGAWLAWTDVDASGVAHLKGARVTR</sequence>
<dbReference type="InterPro" id="IPR036278">
    <property type="entry name" value="Sialidase_sf"/>
</dbReference>
<accession>A0A4R3ND96</accession>
<name>A0A4R3ND96_9GAMM</name>
<feature type="chain" id="PRO_5020963912" description="BNR repeat protein" evidence="1">
    <location>
        <begin position="20"/>
        <end position="429"/>
    </location>
</feature>
<dbReference type="OrthoDB" id="9764969at2"/>
<comment type="caution">
    <text evidence="2">The sequence shown here is derived from an EMBL/GenBank/DDBJ whole genome shotgun (WGS) entry which is preliminary data.</text>
</comment>
<dbReference type="CDD" id="cd15482">
    <property type="entry name" value="Sialidase_non-viral"/>
    <property type="match status" value="1"/>
</dbReference>
<organism evidence="2 3">
    <name type="scientific">Thermomonas haemolytica</name>
    <dbReference type="NCBI Taxonomy" id="141949"/>
    <lineage>
        <taxon>Bacteria</taxon>
        <taxon>Pseudomonadati</taxon>
        <taxon>Pseudomonadota</taxon>
        <taxon>Gammaproteobacteria</taxon>
        <taxon>Lysobacterales</taxon>
        <taxon>Lysobacteraceae</taxon>
        <taxon>Thermomonas</taxon>
    </lineage>
</organism>
<dbReference type="EMBL" id="SMAP01000002">
    <property type="protein sequence ID" value="TCT25130.1"/>
    <property type="molecule type" value="Genomic_DNA"/>
</dbReference>
<dbReference type="PROSITE" id="PS51257">
    <property type="entry name" value="PROKAR_LIPOPROTEIN"/>
    <property type="match status" value="1"/>
</dbReference>
<reference evidence="2 3" key="1">
    <citation type="submission" date="2019-03" db="EMBL/GenBank/DDBJ databases">
        <title>Genomic Encyclopedia of Type Strains, Phase IV (KMG-IV): sequencing the most valuable type-strain genomes for metagenomic binning, comparative biology and taxonomic classification.</title>
        <authorList>
            <person name="Goeker M."/>
        </authorList>
    </citation>
    <scope>NUCLEOTIDE SEQUENCE [LARGE SCALE GENOMIC DNA]</scope>
    <source>
        <strain evidence="2 3">DSM 13605</strain>
    </source>
</reference>
<evidence type="ECO:0000313" key="2">
    <source>
        <dbReference type="EMBL" id="TCT25130.1"/>
    </source>
</evidence>
<dbReference type="Gene3D" id="2.120.10.10">
    <property type="match status" value="2"/>
</dbReference>
<evidence type="ECO:0008006" key="4">
    <source>
        <dbReference type="Google" id="ProtNLM"/>
    </source>
</evidence>
<evidence type="ECO:0000313" key="3">
    <source>
        <dbReference type="Proteomes" id="UP000295414"/>
    </source>
</evidence>
<dbReference type="Proteomes" id="UP000295414">
    <property type="component" value="Unassembled WGS sequence"/>
</dbReference>
<proteinExistence type="predicted"/>
<evidence type="ECO:0000256" key="1">
    <source>
        <dbReference type="SAM" id="SignalP"/>
    </source>
</evidence>